<evidence type="ECO:0000256" key="7">
    <source>
        <dbReference type="ARBA" id="ARBA00047899"/>
    </source>
</evidence>
<dbReference type="GO" id="GO:0004674">
    <property type="term" value="F:protein serine/threonine kinase activity"/>
    <property type="evidence" value="ECO:0007669"/>
    <property type="project" value="UniProtKB-KW"/>
</dbReference>
<dbReference type="GO" id="GO:0006974">
    <property type="term" value="P:DNA damage response"/>
    <property type="evidence" value="ECO:0007669"/>
    <property type="project" value="TreeGrafter"/>
</dbReference>
<evidence type="ECO:0000256" key="2">
    <source>
        <dbReference type="ARBA" id="ARBA00022527"/>
    </source>
</evidence>
<evidence type="ECO:0000256" key="11">
    <source>
        <dbReference type="RuleBase" id="RU000304"/>
    </source>
</evidence>
<reference evidence="13 15" key="1">
    <citation type="submission" date="2015-02" db="EMBL/GenBank/DDBJ databases">
        <authorList>
            <person name="Chooi Y.-H."/>
        </authorList>
    </citation>
    <scope>NUCLEOTIDE SEQUENCE [LARGE SCALE GENOMIC DNA]</scope>
    <source>
        <strain evidence="13">E3</strain>
    </source>
</reference>
<gene>
    <name evidence="13" type="ORF">PBRA_004071</name>
    <name evidence="14" type="ORF">PLBR_LOCUS3463</name>
</gene>
<dbReference type="CDD" id="cd14132">
    <property type="entry name" value="STKc_CK2_alpha"/>
    <property type="match status" value="1"/>
</dbReference>
<protein>
    <recommendedName>
        <fullName evidence="1">non-specific serine/threonine protein kinase</fullName>
        <ecNumber evidence="1">2.7.11.1</ecNumber>
    </recommendedName>
</protein>
<evidence type="ECO:0000256" key="5">
    <source>
        <dbReference type="ARBA" id="ARBA00022777"/>
    </source>
</evidence>
<geneLocation type="mitochondrion" evidence="14"/>
<dbReference type="GO" id="GO:0005634">
    <property type="term" value="C:nucleus"/>
    <property type="evidence" value="ECO:0007669"/>
    <property type="project" value="TreeGrafter"/>
</dbReference>
<dbReference type="PANTHER" id="PTHR24054">
    <property type="entry name" value="CASEIN KINASE II SUBUNIT ALPHA"/>
    <property type="match status" value="1"/>
</dbReference>
<comment type="catalytic activity">
    <reaction evidence="7">
        <text>L-threonyl-[protein] + ATP = O-phospho-L-threonyl-[protein] + ADP + H(+)</text>
        <dbReference type="Rhea" id="RHEA:46608"/>
        <dbReference type="Rhea" id="RHEA-COMP:11060"/>
        <dbReference type="Rhea" id="RHEA-COMP:11605"/>
        <dbReference type="ChEBI" id="CHEBI:15378"/>
        <dbReference type="ChEBI" id="CHEBI:30013"/>
        <dbReference type="ChEBI" id="CHEBI:30616"/>
        <dbReference type="ChEBI" id="CHEBI:61977"/>
        <dbReference type="ChEBI" id="CHEBI:456216"/>
        <dbReference type="EC" id="2.7.11.1"/>
    </reaction>
</comment>
<evidence type="ECO:0000256" key="8">
    <source>
        <dbReference type="ARBA" id="ARBA00048679"/>
    </source>
</evidence>
<dbReference type="GO" id="GO:0006359">
    <property type="term" value="P:regulation of transcription by RNA polymerase III"/>
    <property type="evidence" value="ECO:0007669"/>
    <property type="project" value="TreeGrafter"/>
</dbReference>
<dbReference type="GO" id="GO:0005524">
    <property type="term" value="F:ATP binding"/>
    <property type="evidence" value="ECO:0007669"/>
    <property type="project" value="UniProtKB-UniRule"/>
</dbReference>
<dbReference type="Gene3D" id="1.10.510.10">
    <property type="entry name" value="Transferase(Phosphotransferase) domain 1"/>
    <property type="match status" value="1"/>
</dbReference>
<dbReference type="Proteomes" id="UP000039324">
    <property type="component" value="Unassembled WGS sequence"/>
</dbReference>
<evidence type="ECO:0000256" key="4">
    <source>
        <dbReference type="ARBA" id="ARBA00022741"/>
    </source>
</evidence>
<dbReference type="GO" id="GO:0005829">
    <property type="term" value="C:cytosol"/>
    <property type="evidence" value="ECO:0007669"/>
    <property type="project" value="TreeGrafter"/>
</dbReference>
<feature type="binding site" evidence="10">
    <location>
        <position position="75"/>
    </location>
    <ligand>
        <name>ATP</name>
        <dbReference type="ChEBI" id="CHEBI:30616"/>
    </ligand>
</feature>
<evidence type="ECO:0000256" key="3">
    <source>
        <dbReference type="ARBA" id="ARBA00022679"/>
    </source>
</evidence>
<dbReference type="GO" id="GO:0005956">
    <property type="term" value="C:protein kinase CK2 complex"/>
    <property type="evidence" value="ECO:0007669"/>
    <property type="project" value="TreeGrafter"/>
</dbReference>
<dbReference type="InterPro" id="IPR017441">
    <property type="entry name" value="Protein_kinase_ATP_BS"/>
</dbReference>
<dbReference type="STRING" id="37360.A0A0G4IJP9"/>
<dbReference type="Proteomes" id="UP000290189">
    <property type="component" value="Unassembled WGS sequence"/>
</dbReference>
<dbReference type="EMBL" id="OVEO01000005">
    <property type="protein sequence ID" value="SPQ96248.1"/>
    <property type="molecule type" value="Genomic_DNA"/>
</dbReference>
<evidence type="ECO:0000313" key="16">
    <source>
        <dbReference type="Proteomes" id="UP000290189"/>
    </source>
</evidence>
<proteinExistence type="inferred from homology"/>
<comment type="similarity">
    <text evidence="11">Belongs to the protein kinase superfamily.</text>
</comment>
<dbReference type="EMBL" id="CDSF01000013">
    <property type="protein sequence ID" value="CEO95305.1"/>
    <property type="molecule type" value="Genomic_DNA"/>
</dbReference>
<organism evidence="13 15">
    <name type="scientific">Plasmodiophora brassicae</name>
    <name type="common">Clubroot disease agent</name>
    <dbReference type="NCBI Taxonomy" id="37360"/>
    <lineage>
        <taxon>Eukaryota</taxon>
        <taxon>Sar</taxon>
        <taxon>Rhizaria</taxon>
        <taxon>Endomyxa</taxon>
        <taxon>Phytomyxea</taxon>
        <taxon>Plasmodiophorida</taxon>
        <taxon>Plasmodiophoridae</taxon>
        <taxon>Plasmodiophora</taxon>
    </lineage>
</organism>
<accession>A0A0G4IJP9</accession>
<evidence type="ECO:0000313" key="14">
    <source>
        <dbReference type="EMBL" id="SPQ96248.1"/>
    </source>
</evidence>
<dbReference type="FunFam" id="3.30.200.20:FF:000088">
    <property type="entry name" value="Casein kinase II subunit alpha"/>
    <property type="match status" value="1"/>
</dbReference>
<keyword evidence="4 10" id="KW-0547">Nucleotide-binding</keyword>
<evidence type="ECO:0000259" key="12">
    <source>
        <dbReference type="PROSITE" id="PS50011"/>
    </source>
</evidence>
<evidence type="ECO:0000313" key="13">
    <source>
        <dbReference type="EMBL" id="CEO95305.1"/>
    </source>
</evidence>
<evidence type="ECO:0000256" key="6">
    <source>
        <dbReference type="ARBA" id="ARBA00022840"/>
    </source>
</evidence>
<keyword evidence="5" id="KW-0418">Kinase</keyword>
<reference evidence="14 16" key="2">
    <citation type="submission" date="2018-03" db="EMBL/GenBank/DDBJ databases">
        <authorList>
            <person name="Fogelqvist J."/>
        </authorList>
    </citation>
    <scope>NUCLEOTIDE SEQUENCE [LARGE SCALE GENOMIC DNA]</scope>
</reference>
<dbReference type="InterPro" id="IPR011009">
    <property type="entry name" value="Kinase-like_dom_sf"/>
</dbReference>
<dbReference type="InterPro" id="IPR045216">
    <property type="entry name" value="CK2_alpha"/>
</dbReference>
<dbReference type="AlphaFoldDB" id="A0A0G4IJP9"/>
<evidence type="ECO:0000313" key="15">
    <source>
        <dbReference type="Proteomes" id="UP000039324"/>
    </source>
</evidence>
<evidence type="ECO:0000256" key="9">
    <source>
        <dbReference type="ARBA" id="ARBA00059329"/>
    </source>
</evidence>
<dbReference type="OrthoDB" id="10254671at2759"/>
<dbReference type="PROSITE" id="PS50011">
    <property type="entry name" value="PROTEIN_KINASE_DOM"/>
    <property type="match status" value="1"/>
</dbReference>
<dbReference type="Gene3D" id="3.30.200.20">
    <property type="entry name" value="Phosphorylase Kinase, domain 1"/>
    <property type="match status" value="1"/>
</dbReference>
<keyword evidence="3" id="KW-0808">Transferase</keyword>
<keyword evidence="2 11" id="KW-0723">Serine/threonine-protein kinase</keyword>
<keyword evidence="14" id="KW-0496">Mitochondrion</keyword>
<dbReference type="EC" id="2.7.11.1" evidence="1"/>
<name>A0A0G4IJP9_PLABS</name>
<dbReference type="PROSITE" id="PS00107">
    <property type="entry name" value="PROTEIN_KINASE_ATP"/>
    <property type="match status" value="1"/>
</dbReference>
<keyword evidence="15" id="KW-1185">Reference proteome</keyword>
<dbReference type="Pfam" id="PF00069">
    <property type="entry name" value="Pkinase"/>
    <property type="match status" value="1"/>
</dbReference>
<evidence type="ECO:0000256" key="10">
    <source>
        <dbReference type="PROSITE-ProRule" id="PRU10141"/>
    </source>
</evidence>
<dbReference type="InterPro" id="IPR008271">
    <property type="entry name" value="Ser/Thr_kinase_AS"/>
</dbReference>
<comment type="function">
    <text evidence="9">Casein kinases are operationally defined by their preferential utilization of acidic proteins such as caseins as substrates. The alpha chain contains the catalytic site.</text>
</comment>
<dbReference type="OMA" id="ECHMIEW"/>
<dbReference type="PROSITE" id="PS00108">
    <property type="entry name" value="PROTEIN_KINASE_ST"/>
    <property type="match status" value="1"/>
</dbReference>
<dbReference type="SUPFAM" id="SSF56112">
    <property type="entry name" value="Protein kinase-like (PK-like)"/>
    <property type="match status" value="1"/>
</dbReference>
<keyword evidence="6 10" id="KW-0067">ATP-binding</keyword>
<sequence length="344" mass="40187">MSSSVRNRNRGVASVARAYVNANVEQPKEYWDYESFQINWRSQEDYEIVRKIGRGKYSEVFEGFNTRLNAPCVIKILKPVKKKKIKREVKILQNLCGCPNVITLLDIVRDPQSKTPSLIFEYVDTIDFKVLYPTLSDYDIRYYMYQILIALDACHSRGVMHRDVKPHNVMIDHNKREVRLIDWGLAEFYHPGKEYNVRVASRYFKGPELLVDLRDYDYSLDLWSLGCMFAGMIFKKEPFFQGRDNYDQLVKIARVLGTKDLNAYLEKYNLVLDKHFDGLLSNFPRKPWSSFITPDNRALVSDEAMDLLNSLLQYDHQARLTCQEAMAHSYFDPIRAEVGDAMAQ</sequence>
<comment type="catalytic activity">
    <reaction evidence="8">
        <text>L-seryl-[protein] + ATP = O-phospho-L-seryl-[protein] + ADP + H(+)</text>
        <dbReference type="Rhea" id="RHEA:17989"/>
        <dbReference type="Rhea" id="RHEA-COMP:9863"/>
        <dbReference type="Rhea" id="RHEA-COMP:11604"/>
        <dbReference type="ChEBI" id="CHEBI:15378"/>
        <dbReference type="ChEBI" id="CHEBI:29999"/>
        <dbReference type="ChEBI" id="CHEBI:30616"/>
        <dbReference type="ChEBI" id="CHEBI:83421"/>
        <dbReference type="ChEBI" id="CHEBI:456216"/>
        <dbReference type="EC" id="2.7.11.1"/>
    </reaction>
</comment>
<dbReference type="GO" id="GO:0051726">
    <property type="term" value="P:regulation of cell cycle"/>
    <property type="evidence" value="ECO:0007669"/>
    <property type="project" value="TreeGrafter"/>
</dbReference>
<dbReference type="GO" id="GO:0006356">
    <property type="term" value="P:regulation of transcription by RNA polymerase I"/>
    <property type="evidence" value="ECO:0007669"/>
    <property type="project" value="TreeGrafter"/>
</dbReference>
<feature type="domain" description="Protein kinase" evidence="12">
    <location>
        <begin position="46"/>
        <end position="331"/>
    </location>
</feature>
<dbReference type="FunFam" id="1.10.510.10:FF:000059">
    <property type="entry name" value="Casein kinase II subunit alpha"/>
    <property type="match status" value="1"/>
</dbReference>
<evidence type="ECO:0000256" key="1">
    <source>
        <dbReference type="ARBA" id="ARBA00012513"/>
    </source>
</evidence>
<dbReference type="InterPro" id="IPR000719">
    <property type="entry name" value="Prot_kinase_dom"/>
</dbReference>
<dbReference type="PANTHER" id="PTHR24054:SF0">
    <property type="entry name" value="CASEIN KINASE II SUBUNIT ALPHA"/>
    <property type="match status" value="1"/>
</dbReference>
<dbReference type="SMART" id="SM00220">
    <property type="entry name" value="S_TKc"/>
    <property type="match status" value="1"/>
</dbReference>